<keyword evidence="2" id="KW-1185">Reference proteome</keyword>
<dbReference type="AlphaFoldDB" id="A0A0G3XM42"/>
<protein>
    <submittedName>
        <fullName evidence="1">Uncharacterized protein</fullName>
    </submittedName>
</protein>
<dbReference type="PATRIC" id="fig|1348774.3.peg.4026"/>
<reference evidence="1 2" key="1">
    <citation type="submission" date="2015-06" db="EMBL/GenBank/DDBJ databases">
        <authorList>
            <person name="Zeng Y."/>
            <person name="Huang Y."/>
        </authorList>
    </citation>
    <scope>NUCLEOTIDE SEQUENCE [LARGE SCALE GENOMIC DNA]</scope>
    <source>
        <strain evidence="1 2">PQ-2</strain>
        <plasmid evidence="2">Plasmid p2</plasmid>
    </source>
</reference>
<dbReference type="KEGG" id="cna:AB433_19085"/>
<dbReference type="EMBL" id="CP011772">
    <property type="protein sequence ID" value="AKM12237.1"/>
    <property type="molecule type" value="Genomic_DNA"/>
</dbReference>
<gene>
    <name evidence="1" type="ORF">AB433_19085</name>
</gene>
<keyword evidence="1" id="KW-0614">Plasmid</keyword>
<name>A0A0G3XM42_9SPHN</name>
<dbReference type="OrthoDB" id="7495008at2"/>
<evidence type="ECO:0000313" key="2">
    <source>
        <dbReference type="Proteomes" id="UP000035287"/>
    </source>
</evidence>
<sequence length="241" mass="27640">MIPLHQPTDPSALKRLSPMLQAVRLTLDYIDANGPIGLTPSRALKRYFVEWAAEAIAWPGYTAEDLYAVNKVLNEDDFPPLAIMHELLLSARLARHRQRALHMTRLARQLRSDPAELWALLARQFLFATDHTGYTRFGDRPFGNWDIFLNVINVEAQDGLSKDRLCEVLYGPEKSDGLLDAVRTRAALHIHVLRRLCWMGLLEEVRTGEGFERQVHYFKTAIWHQALKLDTDMHLAPVTQH</sequence>
<organism evidence="1 2">
    <name type="scientific">Croceicoccus naphthovorans</name>
    <dbReference type="NCBI Taxonomy" id="1348774"/>
    <lineage>
        <taxon>Bacteria</taxon>
        <taxon>Pseudomonadati</taxon>
        <taxon>Pseudomonadota</taxon>
        <taxon>Alphaproteobacteria</taxon>
        <taxon>Sphingomonadales</taxon>
        <taxon>Erythrobacteraceae</taxon>
        <taxon>Croceicoccus</taxon>
    </lineage>
</organism>
<evidence type="ECO:0000313" key="1">
    <source>
        <dbReference type="EMBL" id="AKM12237.1"/>
    </source>
</evidence>
<proteinExistence type="predicted"/>
<geneLocation type="plasmid" evidence="1 2">
    <name>p2</name>
</geneLocation>
<dbReference type="Proteomes" id="UP000035287">
    <property type="component" value="Plasmid p2"/>
</dbReference>
<accession>A0A0G3XM42</accession>